<feature type="region of interest" description="Disordered" evidence="1">
    <location>
        <begin position="1"/>
        <end position="26"/>
    </location>
</feature>
<accession>A0A072VI42</accession>
<reference evidence="3 5" key="2">
    <citation type="journal article" date="2014" name="BMC Genomics">
        <title>An improved genome release (version Mt4.0) for the model legume Medicago truncatula.</title>
        <authorList>
            <person name="Tang H."/>
            <person name="Krishnakumar V."/>
            <person name="Bidwell S."/>
            <person name="Rosen B."/>
            <person name="Chan A."/>
            <person name="Zhou S."/>
            <person name="Gentzbittel L."/>
            <person name="Childs K.L."/>
            <person name="Yandell M."/>
            <person name="Gundlach H."/>
            <person name="Mayer K.F."/>
            <person name="Schwartz D.C."/>
            <person name="Town C.D."/>
        </authorList>
    </citation>
    <scope>GENOME REANNOTATION</scope>
    <source>
        <strain evidence="3">A17</strain>
        <strain evidence="4 5">cv. Jemalong A17</strain>
    </source>
</reference>
<evidence type="ECO:0000313" key="3">
    <source>
        <dbReference type="EMBL" id="KEH41699.1"/>
    </source>
</evidence>
<evidence type="ECO:0000313" key="5">
    <source>
        <dbReference type="Proteomes" id="UP000002051"/>
    </source>
</evidence>
<feature type="transmembrane region" description="Helical" evidence="2">
    <location>
        <begin position="61"/>
        <end position="80"/>
    </location>
</feature>
<dbReference type="HOGENOM" id="CLU_2561701_0_0_1"/>
<reference evidence="3 5" key="1">
    <citation type="journal article" date="2011" name="Nature">
        <title>The Medicago genome provides insight into the evolution of rhizobial symbioses.</title>
        <authorList>
            <person name="Young N.D."/>
            <person name="Debelle F."/>
            <person name="Oldroyd G.E."/>
            <person name="Geurts R."/>
            <person name="Cannon S.B."/>
            <person name="Udvardi M.K."/>
            <person name="Benedito V.A."/>
            <person name="Mayer K.F."/>
            <person name="Gouzy J."/>
            <person name="Schoof H."/>
            <person name="Van de Peer Y."/>
            <person name="Proost S."/>
            <person name="Cook D.R."/>
            <person name="Meyers B.C."/>
            <person name="Spannagl M."/>
            <person name="Cheung F."/>
            <person name="De Mita S."/>
            <person name="Krishnakumar V."/>
            <person name="Gundlach H."/>
            <person name="Zhou S."/>
            <person name="Mudge J."/>
            <person name="Bharti A.K."/>
            <person name="Murray J.D."/>
            <person name="Naoumkina M.A."/>
            <person name="Rosen B."/>
            <person name="Silverstein K.A."/>
            <person name="Tang H."/>
            <person name="Rombauts S."/>
            <person name="Zhao P.X."/>
            <person name="Zhou P."/>
            <person name="Barbe V."/>
            <person name="Bardou P."/>
            <person name="Bechner M."/>
            <person name="Bellec A."/>
            <person name="Berger A."/>
            <person name="Berges H."/>
            <person name="Bidwell S."/>
            <person name="Bisseling T."/>
            <person name="Choisne N."/>
            <person name="Couloux A."/>
            <person name="Denny R."/>
            <person name="Deshpande S."/>
            <person name="Dai X."/>
            <person name="Doyle J.J."/>
            <person name="Dudez A.M."/>
            <person name="Farmer A.D."/>
            <person name="Fouteau S."/>
            <person name="Franken C."/>
            <person name="Gibelin C."/>
            <person name="Gish J."/>
            <person name="Goldstein S."/>
            <person name="Gonzalez A.J."/>
            <person name="Green P.J."/>
            <person name="Hallab A."/>
            <person name="Hartog M."/>
            <person name="Hua A."/>
            <person name="Humphray S.J."/>
            <person name="Jeong D.H."/>
            <person name="Jing Y."/>
            <person name="Jocker A."/>
            <person name="Kenton S.M."/>
            <person name="Kim D.J."/>
            <person name="Klee K."/>
            <person name="Lai H."/>
            <person name="Lang C."/>
            <person name="Lin S."/>
            <person name="Macmil S.L."/>
            <person name="Magdelenat G."/>
            <person name="Matthews L."/>
            <person name="McCorrison J."/>
            <person name="Monaghan E.L."/>
            <person name="Mun J.H."/>
            <person name="Najar F.Z."/>
            <person name="Nicholson C."/>
            <person name="Noirot C."/>
            <person name="O'Bleness M."/>
            <person name="Paule C.R."/>
            <person name="Poulain J."/>
            <person name="Prion F."/>
            <person name="Qin B."/>
            <person name="Qu C."/>
            <person name="Retzel E.F."/>
            <person name="Riddle C."/>
            <person name="Sallet E."/>
            <person name="Samain S."/>
            <person name="Samson N."/>
            <person name="Sanders I."/>
            <person name="Saurat O."/>
            <person name="Scarpelli C."/>
            <person name="Schiex T."/>
            <person name="Segurens B."/>
            <person name="Severin A.J."/>
            <person name="Sherrier D.J."/>
            <person name="Shi R."/>
            <person name="Sims S."/>
            <person name="Singer S.R."/>
            <person name="Sinharoy S."/>
            <person name="Sterck L."/>
            <person name="Viollet A."/>
            <person name="Wang B.B."/>
            <person name="Wang K."/>
            <person name="Wang M."/>
            <person name="Wang X."/>
            <person name="Warfsmann J."/>
            <person name="Weissenbach J."/>
            <person name="White D.D."/>
            <person name="White J.D."/>
            <person name="Wiley G.B."/>
            <person name="Wincker P."/>
            <person name="Xing Y."/>
            <person name="Yang L."/>
            <person name="Yao Z."/>
            <person name="Ying F."/>
            <person name="Zhai J."/>
            <person name="Zhou L."/>
            <person name="Zuber A."/>
            <person name="Denarie J."/>
            <person name="Dixon R.A."/>
            <person name="May G.D."/>
            <person name="Schwartz D.C."/>
            <person name="Rogers J."/>
            <person name="Quetier F."/>
            <person name="Town C.D."/>
            <person name="Roe B.A."/>
        </authorList>
    </citation>
    <scope>NUCLEOTIDE SEQUENCE [LARGE SCALE GENOMIC DNA]</scope>
    <source>
        <strain evidence="3">A17</strain>
        <strain evidence="4 5">cv. Jemalong A17</strain>
    </source>
</reference>
<dbReference type="EMBL" id="CM001217">
    <property type="protein sequence ID" value="KEH41699.1"/>
    <property type="molecule type" value="Genomic_DNA"/>
</dbReference>
<proteinExistence type="predicted"/>
<name>A0A072VI42_MEDTR</name>
<feature type="transmembrane region" description="Helical" evidence="2">
    <location>
        <begin position="29"/>
        <end position="49"/>
    </location>
</feature>
<sequence>MATRFQVRLDKDPRPGPTRKKPKKTRAEWVKAGPGVTVFIFCFMNHVFALHMLQIQRVYEFLTTCFCFCFMIHIHALHMLQI</sequence>
<reference evidence="4" key="3">
    <citation type="submission" date="2015-04" db="UniProtKB">
        <authorList>
            <consortium name="EnsemblPlants"/>
        </authorList>
    </citation>
    <scope>IDENTIFICATION</scope>
    <source>
        <strain evidence="4">cv. Jemalong A17</strain>
    </source>
</reference>
<dbReference type="Proteomes" id="UP000002051">
    <property type="component" value="Unassembled WGS sequence"/>
</dbReference>
<gene>
    <name evidence="3" type="ordered locus">MTR_1g053930</name>
</gene>
<keyword evidence="2 3" id="KW-0812">Transmembrane</keyword>
<dbReference type="EnsemblPlants" id="KEH41699">
    <property type="protein sequence ID" value="KEH41699"/>
    <property type="gene ID" value="MTR_1g053930"/>
</dbReference>
<evidence type="ECO:0000256" key="2">
    <source>
        <dbReference type="SAM" id="Phobius"/>
    </source>
</evidence>
<keyword evidence="2" id="KW-1133">Transmembrane helix</keyword>
<dbReference type="AlphaFoldDB" id="A0A072VI42"/>
<protein>
    <submittedName>
        <fullName evidence="3">Transmembrane protein, putative</fullName>
    </submittedName>
</protein>
<evidence type="ECO:0000256" key="1">
    <source>
        <dbReference type="SAM" id="MobiDB-lite"/>
    </source>
</evidence>
<evidence type="ECO:0000313" key="4">
    <source>
        <dbReference type="EnsemblPlants" id="KEH41699"/>
    </source>
</evidence>
<keyword evidence="5" id="KW-1185">Reference proteome</keyword>
<organism evidence="3 5">
    <name type="scientific">Medicago truncatula</name>
    <name type="common">Barrel medic</name>
    <name type="synonym">Medicago tribuloides</name>
    <dbReference type="NCBI Taxonomy" id="3880"/>
    <lineage>
        <taxon>Eukaryota</taxon>
        <taxon>Viridiplantae</taxon>
        <taxon>Streptophyta</taxon>
        <taxon>Embryophyta</taxon>
        <taxon>Tracheophyta</taxon>
        <taxon>Spermatophyta</taxon>
        <taxon>Magnoliopsida</taxon>
        <taxon>eudicotyledons</taxon>
        <taxon>Gunneridae</taxon>
        <taxon>Pentapetalae</taxon>
        <taxon>rosids</taxon>
        <taxon>fabids</taxon>
        <taxon>Fabales</taxon>
        <taxon>Fabaceae</taxon>
        <taxon>Papilionoideae</taxon>
        <taxon>50 kb inversion clade</taxon>
        <taxon>NPAAA clade</taxon>
        <taxon>Hologalegina</taxon>
        <taxon>IRL clade</taxon>
        <taxon>Trifolieae</taxon>
        <taxon>Medicago</taxon>
    </lineage>
</organism>
<keyword evidence="2" id="KW-0472">Membrane</keyword>